<comment type="caution">
    <text evidence="1">The sequence shown here is derived from an EMBL/GenBank/DDBJ whole genome shotgun (WGS) entry which is preliminary data.</text>
</comment>
<name>A0AA38UAC2_9ASTR</name>
<evidence type="ECO:0000313" key="1">
    <source>
        <dbReference type="EMBL" id="KAJ9565763.1"/>
    </source>
</evidence>
<dbReference type="AlphaFoldDB" id="A0AA38UAC2"/>
<keyword evidence="2" id="KW-1185">Reference proteome</keyword>
<protein>
    <submittedName>
        <fullName evidence="1">Uncharacterized protein</fullName>
    </submittedName>
</protein>
<accession>A0AA38UAC2</accession>
<sequence>MNGLLNAIFDSLTSSLTVPSGKNDTWTFLSYITHDQRRLPARKIGLELEMKKGKMLRQKAKLKLEGDENTKFFHTSIKNRERRNAIK</sequence>
<dbReference type="EMBL" id="JARYMX010000001">
    <property type="protein sequence ID" value="KAJ9565763.1"/>
    <property type="molecule type" value="Genomic_DNA"/>
</dbReference>
<reference evidence="1" key="1">
    <citation type="submission" date="2023-03" db="EMBL/GenBank/DDBJ databases">
        <title>Chromosome-scale reference genome and RAD-based genetic map of yellow starthistle (Centaurea solstitialis) reveal putative structural variation and QTLs associated with invader traits.</title>
        <authorList>
            <person name="Reatini B."/>
            <person name="Cang F.A."/>
            <person name="Jiang Q."/>
            <person name="Mckibben M.T.W."/>
            <person name="Barker M.S."/>
            <person name="Rieseberg L.H."/>
            <person name="Dlugosch K.M."/>
        </authorList>
    </citation>
    <scope>NUCLEOTIDE SEQUENCE</scope>
    <source>
        <strain evidence="1">CAN-66</strain>
        <tissue evidence="1">Leaf</tissue>
    </source>
</reference>
<evidence type="ECO:0000313" key="2">
    <source>
        <dbReference type="Proteomes" id="UP001172457"/>
    </source>
</evidence>
<gene>
    <name evidence="1" type="ORF">OSB04_001729</name>
</gene>
<organism evidence="1 2">
    <name type="scientific">Centaurea solstitialis</name>
    <name type="common">yellow star-thistle</name>
    <dbReference type="NCBI Taxonomy" id="347529"/>
    <lineage>
        <taxon>Eukaryota</taxon>
        <taxon>Viridiplantae</taxon>
        <taxon>Streptophyta</taxon>
        <taxon>Embryophyta</taxon>
        <taxon>Tracheophyta</taxon>
        <taxon>Spermatophyta</taxon>
        <taxon>Magnoliopsida</taxon>
        <taxon>eudicotyledons</taxon>
        <taxon>Gunneridae</taxon>
        <taxon>Pentapetalae</taxon>
        <taxon>asterids</taxon>
        <taxon>campanulids</taxon>
        <taxon>Asterales</taxon>
        <taxon>Asteraceae</taxon>
        <taxon>Carduoideae</taxon>
        <taxon>Cardueae</taxon>
        <taxon>Centaureinae</taxon>
        <taxon>Centaurea</taxon>
    </lineage>
</organism>
<dbReference type="Proteomes" id="UP001172457">
    <property type="component" value="Chromosome 1"/>
</dbReference>
<proteinExistence type="predicted"/>